<evidence type="ECO:0000313" key="2">
    <source>
        <dbReference type="Proteomes" id="UP001604277"/>
    </source>
</evidence>
<evidence type="ECO:0000313" key="1">
    <source>
        <dbReference type="EMBL" id="KAL2459788.1"/>
    </source>
</evidence>
<name>A0ABD1P8V0_9LAMI</name>
<keyword evidence="2" id="KW-1185">Reference proteome</keyword>
<accession>A0ABD1P8V0</accession>
<reference evidence="2" key="1">
    <citation type="submission" date="2024-07" db="EMBL/GenBank/DDBJ databases">
        <title>Two chromosome-level genome assemblies of Korean endemic species Abeliophyllum distichum and Forsythia ovata (Oleaceae).</title>
        <authorList>
            <person name="Jang H."/>
        </authorList>
    </citation>
    <scope>NUCLEOTIDE SEQUENCE [LARGE SCALE GENOMIC DNA]</scope>
</reference>
<proteinExistence type="predicted"/>
<organism evidence="1 2">
    <name type="scientific">Forsythia ovata</name>
    <dbReference type="NCBI Taxonomy" id="205694"/>
    <lineage>
        <taxon>Eukaryota</taxon>
        <taxon>Viridiplantae</taxon>
        <taxon>Streptophyta</taxon>
        <taxon>Embryophyta</taxon>
        <taxon>Tracheophyta</taxon>
        <taxon>Spermatophyta</taxon>
        <taxon>Magnoliopsida</taxon>
        <taxon>eudicotyledons</taxon>
        <taxon>Gunneridae</taxon>
        <taxon>Pentapetalae</taxon>
        <taxon>asterids</taxon>
        <taxon>lamiids</taxon>
        <taxon>Lamiales</taxon>
        <taxon>Oleaceae</taxon>
        <taxon>Forsythieae</taxon>
        <taxon>Forsythia</taxon>
    </lineage>
</organism>
<dbReference type="EMBL" id="JBFOLJ010000021">
    <property type="protein sequence ID" value="KAL2459788.1"/>
    <property type="molecule type" value="Genomic_DNA"/>
</dbReference>
<comment type="caution">
    <text evidence="1">The sequence shown here is derived from an EMBL/GenBank/DDBJ whole genome shotgun (WGS) entry which is preliminary data.</text>
</comment>
<protein>
    <submittedName>
        <fullName evidence="1">Uncharacterized protein</fullName>
    </submittedName>
</protein>
<sequence length="101" mass="11316">MANLLLDLKTRFLHQIRQDEENFATSELDCWRREPELLAYPINVLGCSVDITFPSSCNYCFSYKNYLKAKSRASGATHTTSSIIGVPSMHVNTISSIISSP</sequence>
<dbReference type="AlphaFoldDB" id="A0ABD1P8V0"/>
<gene>
    <name evidence="1" type="ORF">Fot_54532</name>
</gene>
<dbReference type="Proteomes" id="UP001604277">
    <property type="component" value="Unassembled WGS sequence"/>
</dbReference>